<keyword evidence="2" id="KW-0645">Protease</keyword>
<keyword evidence="7" id="KW-1133">Transmembrane helix</keyword>
<sequence>MSYRTAVTRIGWIVVIAVLVTAATIFAYNIGYGAGQGEIMVAGEKQVVDGKGAPPVTVAEGVVVGPAGLVIPVVGVEPGQLVDTYTQARAGGQRTHDAIDIMAAEGSPVVAAAPGRVEKLYFSNGGGGISAYIRSDDGRWIYYYAHLQGYAPGIAEGQRIARAQPIGRVGHTGNASPDGPHLHFAILRMNPGERWWQGAAINPYPLLAGKPAKR</sequence>
<keyword evidence="10" id="KW-1185">Reference proteome</keyword>
<evidence type="ECO:0000256" key="3">
    <source>
        <dbReference type="ARBA" id="ARBA00022723"/>
    </source>
</evidence>
<proteinExistence type="predicted"/>
<keyword evidence="4" id="KW-0378">Hydrolase</keyword>
<dbReference type="Gene3D" id="2.70.70.10">
    <property type="entry name" value="Glucose Permease (Domain IIA)"/>
    <property type="match status" value="1"/>
</dbReference>
<keyword evidence="3" id="KW-0479">Metal-binding</keyword>
<comment type="cofactor">
    <cofactor evidence="1">
        <name>Zn(2+)</name>
        <dbReference type="ChEBI" id="CHEBI:29105"/>
    </cofactor>
</comment>
<evidence type="ECO:0000256" key="5">
    <source>
        <dbReference type="ARBA" id="ARBA00022833"/>
    </source>
</evidence>
<dbReference type="InterPro" id="IPR016047">
    <property type="entry name" value="M23ase_b-sheet_dom"/>
</dbReference>
<dbReference type="Pfam" id="PF01551">
    <property type="entry name" value="Peptidase_M23"/>
    <property type="match status" value="1"/>
</dbReference>
<keyword evidence="6" id="KW-0482">Metalloprotease</keyword>
<evidence type="ECO:0000256" key="6">
    <source>
        <dbReference type="ARBA" id="ARBA00023049"/>
    </source>
</evidence>
<dbReference type="SUPFAM" id="SSF51261">
    <property type="entry name" value="Duplicated hybrid motif"/>
    <property type="match status" value="1"/>
</dbReference>
<gene>
    <name evidence="9" type="ORF">LZ518_02620</name>
</gene>
<evidence type="ECO:0000313" key="9">
    <source>
        <dbReference type="EMBL" id="MCL6740028.1"/>
    </source>
</evidence>
<reference evidence="9" key="1">
    <citation type="submission" date="2022-05" db="EMBL/GenBank/DDBJ databases">
        <authorList>
            <person name="Jo J.-H."/>
            <person name="Im W.-T."/>
        </authorList>
    </citation>
    <scope>NUCLEOTIDE SEQUENCE</scope>
    <source>
        <strain evidence="9">RB56-2</strain>
    </source>
</reference>
<accession>A0ABT0S6L5</accession>
<comment type="caution">
    <text evidence="9">The sequence shown here is derived from an EMBL/GenBank/DDBJ whole genome shotgun (WGS) entry which is preliminary data.</text>
</comment>
<organism evidence="9 10">
    <name type="scientific">Sphingomonas brevis</name>
    <dbReference type="NCBI Taxonomy" id="2908206"/>
    <lineage>
        <taxon>Bacteria</taxon>
        <taxon>Pseudomonadati</taxon>
        <taxon>Pseudomonadota</taxon>
        <taxon>Alphaproteobacteria</taxon>
        <taxon>Sphingomonadales</taxon>
        <taxon>Sphingomonadaceae</taxon>
        <taxon>Sphingomonas</taxon>
    </lineage>
</organism>
<keyword evidence="7" id="KW-0812">Transmembrane</keyword>
<name>A0ABT0S6L5_9SPHN</name>
<dbReference type="CDD" id="cd12797">
    <property type="entry name" value="M23_peptidase"/>
    <property type="match status" value="1"/>
</dbReference>
<evidence type="ECO:0000313" key="10">
    <source>
        <dbReference type="Proteomes" id="UP001165383"/>
    </source>
</evidence>
<feature type="domain" description="M23ase beta-sheet core" evidence="8">
    <location>
        <begin position="95"/>
        <end position="188"/>
    </location>
</feature>
<evidence type="ECO:0000256" key="7">
    <source>
        <dbReference type="SAM" id="Phobius"/>
    </source>
</evidence>
<keyword evidence="5" id="KW-0862">Zinc</keyword>
<evidence type="ECO:0000256" key="2">
    <source>
        <dbReference type="ARBA" id="ARBA00022670"/>
    </source>
</evidence>
<dbReference type="PANTHER" id="PTHR21666:SF288">
    <property type="entry name" value="CELL DIVISION PROTEIN YTFB"/>
    <property type="match status" value="1"/>
</dbReference>
<evidence type="ECO:0000259" key="8">
    <source>
        <dbReference type="Pfam" id="PF01551"/>
    </source>
</evidence>
<dbReference type="InterPro" id="IPR011055">
    <property type="entry name" value="Dup_hybrid_motif"/>
</dbReference>
<evidence type="ECO:0000256" key="4">
    <source>
        <dbReference type="ARBA" id="ARBA00022801"/>
    </source>
</evidence>
<protein>
    <submittedName>
        <fullName evidence="9">M23 family metallopeptidase</fullName>
    </submittedName>
</protein>
<dbReference type="EMBL" id="JAMGBB010000001">
    <property type="protein sequence ID" value="MCL6740028.1"/>
    <property type="molecule type" value="Genomic_DNA"/>
</dbReference>
<dbReference type="PANTHER" id="PTHR21666">
    <property type="entry name" value="PEPTIDASE-RELATED"/>
    <property type="match status" value="1"/>
</dbReference>
<dbReference type="Proteomes" id="UP001165383">
    <property type="component" value="Unassembled WGS sequence"/>
</dbReference>
<dbReference type="InterPro" id="IPR050570">
    <property type="entry name" value="Cell_wall_metabolism_enzyme"/>
</dbReference>
<keyword evidence="7" id="KW-0472">Membrane</keyword>
<evidence type="ECO:0000256" key="1">
    <source>
        <dbReference type="ARBA" id="ARBA00001947"/>
    </source>
</evidence>
<dbReference type="RefSeq" id="WP_249914486.1">
    <property type="nucleotide sequence ID" value="NZ_JAMGBB010000001.1"/>
</dbReference>
<feature type="transmembrane region" description="Helical" evidence="7">
    <location>
        <begin position="12"/>
        <end position="31"/>
    </location>
</feature>